<dbReference type="Gene3D" id="3.40.50.2300">
    <property type="match status" value="1"/>
</dbReference>
<feature type="modified residue" description="4-aspartylphosphate" evidence="3">
    <location>
        <position position="59"/>
    </location>
</feature>
<feature type="domain" description="Response regulatory" evidence="4">
    <location>
        <begin position="3"/>
        <end position="124"/>
    </location>
</feature>
<dbReference type="InterPro" id="IPR007492">
    <property type="entry name" value="LytTR_DNA-bd_dom"/>
</dbReference>
<evidence type="ECO:0000256" key="2">
    <source>
        <dbReference type="ARBA" id="ARBA00024867"/>
    </source>
</evidence>
<dbReference type="PROSITE" id="PS50930">
    <property type="entry name" value="HTH_LYTTR"/>
    <property type="match status" value="1"/>
</dbReference>
<dbReference type="GO" id="GO:0000156">
    <property type="term" value="F:phosphorelay response regulator activity"/>
    <property type="evidence" value="ECO:0007669"/>
    <property type="project" value="InterPro"/>
</dbReference>
<dbReference type="AlphaFoldDB" id="A0A8J8SBI4"/>
<evidence type="ECO:0000313" key="6">
    <source>
        <dbReference type="EMBL" id="QUH28450.1"/>
    </source>
</evidence>
<dbReference type="SMART" id="SM00850">
    <property type="entry name" value="LytTR"/>
    <property type="match status" value="1"/>
</dbReference>
<reference evidence="6 7" key="1">
    <citation type="submission" date="2020-07" db="EMBL/GenBank/DDBJ databases">
        <title>Vallitalea guaymasensis genome.</title>
        <authorList>
            <person name="Postec A."/>
        </authorList>
    </citation>
    <scope>NUCLEOTIDE SEQUENCE [LARGE SCALE GENOMIC DNA]</scope>
    <source>
        <strain evidence="6 7">Ra1766G1</strain>
    </source>
</reference>
<dbReference type="PANTHER" id="PTHR37299">
    <property type="entry name" value="TRANSCRIPTIONAL REGULATOR-RELATED"/>
    <property type="match status" value="1"/>
</dbReference>
<evidence type="ECO:0000313" key="7">
    <source>
        <dbReference type="Proteomes" id="UP000677305"/>
    </source>
</evidence>
<evidence type="ECO:0000256" key="3">
    <source>
        <dbReference type="PROSITE-ProRule" id="PRU00169"/>
    </source>
</evidence>
<keyword evidence="7" id="KW-1185">Reference proteome</keyword>
<accession>A0A8J8SBI4</accession>
<dbReference type="Pfam" id="PF04397">
    <property type="entry name" value="LytTR"/>
    <property type="match status" value="1"/>
</dbReference>
<dbReference type="RefSeq" id="WP_212692675.1">
    <property type="nucleotide sequence ID" value="NZ_CP058561.1"/>
</dbReference>
<protein>
    <recommendedName>
        <fullName evidence="1">Stage 0 sporulation protein A homolog</fullName>
    </recommendedName>
</protein>
<keyword evidence="3" id="KW-0597">Phosphoprotein</keyword>
<dbReference type="InterPro" id="IPR046947">
    <property type="entry name" value="LytR-like"/>
</dbReference>
<dbReference type="Gene3D" id="2.40.50.1020">
    <property type="entry name" value="LytTr DNA-binding domain"/>
    <property type="match status" value="1"/>
</dbReference>
<dbReference type="KEGG" id="vgu:HYG85_05735"/>
<dbReference type="SUPFAM" id="SSF52172">
    <property type="entry name" value="CheY-like"/>
    <property type="match status" value="1"/>
</dbReference>
<dbReference type="Proteomes" id="UP000677305">
    <property type="component" value="Chromosome"/>
</dbReference>
<organism evidence="6 7">
    <name type="scientific">Vallitalea guaymasensis</name>
    <dbReference type="NCBI Taxonomy" id="1185412"/>
    <lineage>
        <taxon>Bacteria</taxon>
        <taxon>Bacillati</taxon>
        <taxon>Bacillota</taxon>
        <taxon>Clostridia</taxon>
        <taxon>Lachnospirales</taxon>
        <taxon>Vallitaleaceae</taxon>
        <taxon>Vallitalea</taxon>
    </lineage>
</organism>
<gene>
    <name evidence="6" type="ORF">HYG85_05735</name>
</gene>
<sequence length="244" mass="28709">MIHIAICDDNISDTEHIEKQLRQLESCLSINIDIQIFYSGESFCKSINKSCPFDIVLMDIEMDGIDGIVAGEKLRADDENDRVLLIYISSHENYYRRLFDVQPFSFMQKPIDANEFYDKLNKAIEKIIKRRKNGKSNILPISQKGKEILIPMNNILYLESKVRLIHLFTTDGMIIYYGTLSKEEKKLTQYEFVRTHQSYIVNLQYIKIVTSNNLTLINDMLIPISSNRKNLVKERYMEYRRNLF</sequence>
<dbReference type="InterPro" id="IPR001789">
    <property type="entry name" value="Sig_transdc_resp-reg_receiver"/>
</dbReference>
<dbReference type="EMBL" id="CP058561">
    <property type="protein sequence ID" value="QUH28450.1"/>
    <property type="molecule type" value="Genomic_DNA"/>
</dbReference>
<evidence type="ECO:0000256" key="1">
    <source>
        <dbReference type="ARBA" id="ARBA00018672"/>
    </source>
</evidence>
<evidence type="ECO:0000259" key="5">
    <source>
        <dbReference type="PROSITE" id="PS50930"/>
    </source>
</evidence>
<dbReference type="PROSITE" id="PS50110">
    <property type="entry name" value="RESPONSE_REGULATORY"/>
    <property type="match status" value="1"/>
</dbReference>
<feature type="domain" description="HTH LytTR-type" evidence="5">
    <location>
        <begin position="139"/>
        <end position="207"/>
    </location>
</feature>
<proteinExistence type="predicted"/>
<dbReference type="PANTHER" id="PTHR37299:SF1">
    <property type="entry name" value="STAGE 0 SPORULATION PROTEIN A HOMOLOG"/>
    <property type="match status" value="1"/>
</dbReference>
<comment type="function">
    <text evidence="2">May play the central regulatory role in sporulation. It may be an element of the effector pathway responsible for the activation of sporulation genes in response to nutritional stress. Spo0A may act in concert with spo0H (a sigma factor) to control the expression of some genes that are critical to the sporulation process.</text>
</comment>
<dbReference type="GO" id="GO:0003677">
    <property type="term" value="F:DNA binding"/>
    <property type="evidence" value="ECO:0007669"/>
    <property type="project" value="InterPro"/>
</dbReference>
<name>A0A8J8SBI4_9FIRM</name>
<dbReference type="SMART" id="SM00448">
    <property type="entry name" value="REC"/>
    <property type="match status" value="1"/>
</dbReference>
<evidence type="ECO:0000259" key="4">
    <source>
        <dbReference type="PROSITE" id="PS50110"/>
    </source>
</evidence>
<dbReference type="Pfam" id="PF00072">
    <property type="entry name" value="Response_reg"/>
    <property type="match status" value="1"/>
</dbReference>
<dbReference type="InterPro" id="IPR011006">
    <property type="entry name" value="CheY-like_superfamily"/>
</dbReference>